<keyword evidence="4" id="KW-0804">Transcription</keyword>
<dbReference type="PROSITE" id="PS50931">
    <property type="entry name" value="HTH_LYSR"/>
    <property type="match status" value="1"/>
</dbReference>
<organism evidence="6 7">
    <name type="scientific">Gluconacetobacter johannae</name>
    <dbReference type="NCBI Taxonomy" id="112140"/>
    <lineage>
        <taxon>Bacteria</taxon>
        <taxon>Pseudomonadati</taxon>
        <taxon>Pseudomonadota</taxon>
        <taxon>Alphaproteobacteria</taxon>
        <taxon>Acetobacterales</taxon>
        <taxon>Acetobacteraceae</taxon>
        <taxon>Gluconacetobacter</taxon>
    </lineage>
</organism>
<reference evidence="6 7" key="1">
    <citation type="submission" date="2020-04" db="EMBL/GenBank/DDBJ databases">
        <title>Description of novel Gluconacetobacter.</title>
        <authorList>
            <person name="Sombolestani A."/>
        </authorList>
    </citation>
    <scope>NUCLEOTIDE SEQUENCE [LARGE SCALE GENOMIC DNA]</scope>
    <source>
        <strain evidence="6 7">LMG 21312</strain>
    </source>
</reference>
<dbReference type="InterPro" id="IPR005119">
    <property type="entry name" value="LysR_subst-bd"/>
</dbReference>
<dbReference type="Gene3D" id="3.40.190.290">
    <property type="match status" value="1"/>
</dbReference>
<dbReference type="GO" id="GO:0043565">
    <property type="term" value="F:sequence-specific DNA binding"/>
    <property type="evidence" value="ECO:0007669"/>
    <property type="project" value="TreeGrafter"/>
</dbReference>
<dbReference type="PANTHER" id="PTHR30537:SF3">
    <property type="entry name" value="TRANSCRIPTIONAL REGULATORY PROTEIN"/>
    <property type="match status" value="1"/>
</dbReference>
<evidence type="ECO:0000256" key="4">
    <source>
        <dbReference type="ARBA" id="ARBA00023163"/>
    </source>
</evidence>
<dbReference type="RefSeq" id="WP_182944610.1">
    <property type="nucleotide sequence ID" value="NZ_JABEQH010000025.1"/>
</dbReference>
<evidence type="ECO:0000256" key="3">
    <source>
        <dbReference type="ARBA" id="ARBA00023125"/>
    </source>
</evidence>
<feature type="domain" description="HTH lysR-type" evidence="5">
    <location>
        <begin position="17"/>
        <end position="68"/>
    </location>
</feature>
<proteinExistence type="inferred from homology"/>
<dbReference type="InterPro" id="IPR036388">
    <property type="entry name" value="WH-like_DNA-bd_sf"/>
</dbReference>
<dbReference type="SUPFAM" id="SSF53850">
    <property type="entry name" value="Periplasmic binding protein-like II"/>
    <property type="match status" value="1"/>
</dbReference>
<dbReference type="Pfam" id="PF03466">
    <property type="entry name" value="LysR_substrate"/>
    <property type="match status" value="1"/>
</dbReference>
<dbReference type="GO" id="GO:0003700">
    <property type="term" value="F:DNA-binding transcription factor activity"/>
    <property type="evidence" value="ECO:0007669"/>
    <property type="project" value="InterPro"/>
</dbReference>
<evidence type="ECO:0000256" key="2">
    <source>
        <dbReference type="ARBA" id="ARBA00023015"/>
    </source>
</evidence>
<evidence type="ECO:0000313" key="7">
    <source>
        <dbReference type="Proteomes" id="UP000561066"/>
    </source>
</evidence>
<dbReference type="InterPro" id="IPR036390">
    <property type="entry name" value="WH_DNA-bd_sf"/>
</dbReference>
<protein>
    <submittedName>
        <fullName evidence="6">LysR family transcriptional regulator</fullName>
    </submittedName>
</protein>
<accession>A0A7W4P7T3</accession>
<comment type="caution">
    <text evidence="6">The sequence shown here is derived from an EMBL/GenBank/DDBJ whole genome shotgun (WGS) entry which is preliminary data.</text>
</comment>
<evidence type="ECO:0000313" key="6">
    <source>
        <dbReference type="EMBL" id="MBB2177270.1"/>
    </source>
</evidence>
<keyword evidence="3" id="KW-0238">DNA-binding</keyword>
<dbReference type="AlphaFoldDB" id="A0A7W4P7T3"/>
<gene>
    <name evidence="6" type="ORF">HLH21_15285</name>
</gene>
<keyword evidence="7" id="KW-1185">Reference proteome</keyword>
<dbReference type="Pfam" id="PF00126">
    <property type="entry name" value="HTH_1"/>
    <property type="match status" value="1"/>
</dbReference>
<sequence length="308" mass="33063">MNLAPSDLSHFDWDNQRVFLAILTESSLSAAARALHVAQPTVRRRLDALEHSIGTVLFTRSPAGLQPTPDALVLAGHAAAMASAAAAFARAASGPADGVAGTVRVTASEIVGTEILPPMLAALRARHPRLRLELHLGNRNEDLLRRDADIAVRMVRPVQTALHARRIGAVPLGLFAAPAYVGRHGLPARLADLPRFALIGPDRAAGDLAMVNQAGLDLSRDDFALRTDNHVAQLAAIRAGLGIGICQHPLARRAPGLVPVLPDLFSLPLEMWVVMHEDLKRMRRVRTVFDHLARSLADYLQGPAGLDK</sequence>
<dbReference type="Proteomes" id="UP000561066">
    <property type="component" value="Unassembled WGS sequence"/>
</dbReference>
<dbReference type="InterPro" id="IPR000847">
    <property type="entry name" value="LysR_HTH_N"/>
</dbReference>
<evidence type="ECO:0000259" key="5">
    <source>
        <dbReference type="PROSITE" id="PS50931"/>
    </source>
</evidence>
<comment type="similarity">
    <text evidence="1">Belongs to the LysR transcriptional regulatory family.</text>
</comment>
<evidence type="ECO:0000256" key="1">
    <source>
        <dbReference type="ARBA" id="ARBA00009437"/>
    </source>
</evidence>
<dbReference type="GO" id="GO:0006351">
    <property type="term" value="P:DNA-templated transcription"/>
    <property type="evidence" value="ECO:0007669"/>
    <property type="project" value="TreeGrafter"/>
</dbReference>
<keyword evidence="2" id="KW-0805">Transcription regulation</keyword>
<dbReference type="SUPFAM" id="SSF46785">
    <property type="entry name" value="Winged helix' DNA-binding domain"/>
    <property type="match status" value="1"/>
</dbReference>
<dbReference type="PANTHER" id="PTHR30537">
    <property type="entry name" value="HTH-TYPE TRANSCRIPTIONAL REGULATOR"/>
    <property type="match status" value="1"/>
</dbReference>
<dbReference type="PRINTS" id="PR00039">
    <property type="entry name" value="HTHLYSR"/>
</dbReference>
<dbReference type="Gene3D" id="1.10.10.10">
    <property type="entry name" value="Winged helix-like DNA-binding domain superfamily/Winged helix DNA-binding domain"/>
    <property type="match status" value="1"/>
</dbReference>
<dbReference type="InterPro" id="IPR058163">
    <property type="entry name" value="LysR-type_TF_proteobact-type"/>
</dbReference>
<dbReference type="EMBL" id="JABEQH010000025">
    <property type="protein sequence ID" value="MBB2177270.1"/>
    <property type="molecule type" value="Genomic_DNA"/>
</dbReference>
<name>A0A7W4P7T3_9PROT</name>